<protein>
    <submittedName>
        <fullName evidence="2">Uncharacterized protein</fullName>
    </submittedName>
</protein>
<gene>
    <name evidence="2" type="ORF">DPX16_1776</name>
</gene>
<evidence type="ECO:0000256" key="1">
    <source>
        <dbReference type="SAM" id="MobiDB-lite"/>
    </source>
</evidence>
<dbReference type="OrthoDB" id="8955194at2759"/>
<feature type="compositionally biased region" description="Basic and acidic residues" evidence="1">
    <location>
        <begin position="265"/>
        <end position="277"/>
    </location>
</feature>
<comment type="caution">
    <text evidence="2">The sequence shown here is derived from an EMBL/GenBank/DDBJ whole genome shotgun (WGS) entry which is preliminary data.</text>
</comment>
<feature type="compositionally biased region" description="Polar residues" evidence="1">
    <location>
        <begin position="241"/>
        <end position="252"/>
    </location>
</feature>
<dbReference type="Proteomes" id="UP000281406">
    <property type="component" value="Unassembled WGS sequence"/>
</dbReference>
<sequence length="418" mass="46758">MEEVLETQTFRETLETRRIGEDNGATMHEEPFNSTSESDQASVESGDLSDDMCLLVSSEQEVSLPVIVSSVRPPPLPPAYASSLLQGPEGISMASSSVPDLEPPLVHDSLPSDFSVASEGTVLTVRAPLRRTTRTTAGYHSNVHHLPETMGDTNYQPTIRKSALRAAGLILVPVFPVFILGWRQGYGTASSPRTRRSEREMAGREPLIDPGGLRCDPGLTGREVNSGSEIDVDEEDVDDWSNVSEGNTNTGKWMQANRKKKKRKERDSDEDKSKVPLSKSEIKVIIKDSINRRWQVTWDQEKKGRHLYSIQKEVIGKEYSGLSRQEENMITRLRIGHTSLNGCLRIIGKHGLCTHCGEVENVEHILLRCRKYSEKRKEPERITNNELCLKKLLGMSGEQSLIKAVIIYLKETQLANRI</sequence>
<feature type="region of interest" description="Disordered" evidence="1">
    <location>
        <begin position="187"/>
        <end position="277"/>
    </location>
</feature>
<evidence type="ECO:0000313" key="2">
    <source>
        <dbReference type="EMBL" id="ROL43138.1"/>
    </source>
</evidence>
<feature type="compositionally biased region" description="Polar residues" evidence="1">
    <location>
        <begin position="32"/>
        <end position="43"/>
    </location>
</feature>
<feature type="compositionally biased region" description="Acidic residues" evidence="1">
    <location>
        <begin position="230"/>
        <end position="239"/>
    </location>
</feature>
<feature type="region of interest" description="Disordered" evidence="1">
    <location>
        <begin position="1"/>
        <end position="46"/>
    </location>
</feature>
<organism evidence="2 3">
    <name type="scientific">Anabarilius grahami</name>
    <name type="common">Kanglang fish</name>
    <name type="synonym">Barilius grahami</name>
    <dbReference type="NCBI Taxonomy" id="495550"/>
    <lineage>
        <taxon>Eukaryota</taxon>
        <taxon>Metazoa</taxon>
        <taxon>Chordata</taxon>
        <taxon>Craniata</taxon>
        <taxon>Vertebrata</taxon>
        <taxon>Euteleostomi</taxon>
        <taxon>Actinopterygii</taxon>
        <taxon>Neopterygii</taxon>
        <taxon>Teleostei</taxon>
        <taxon>Ostariophysi</taxon>
        <taxon>Cypriniformes</taxon>
        <taxon>Xenocyprididae</taxon>
        <taxon>Xenocypridinae</taxon>
        <taxon>Xenocypridinae incertae sedis</taxon>
        <taxon>Anabarilius</taxon>
    </lineage>
</organism>
<dbReference type="EMBL" id="RJVU01048836">
    <property type="protein sequence ID" value="ROL43138.1"/>
    <property type="molecule type" value="Genomic_DNA"/>
</dbReference>
<keyword evidence="3" id="KW-1185">Reference proteome</keyword>
<feature type="compositionally biased region" description="Basic and acidic residues" evidence="1">
    <location>
        <begin position="195"/>
        <end position="207"/>
    </location>
</feature>
<accession>A0A3N0YBK2</accession>
<proteinExistence type="predicted"/>
<reference evidence="2 3" key="1">
    <citation type="submission" date="2018-10" db="EMBL/GenBank/DDBJ databases">
        <title>Genome assembly for a Yunnan-Guizhou Plateau 3E fish, Anabarilius grahami (Regan), and its evolutionary and genetic applications.</title>
        <authorList>
            <person name="Jiang W."/>
        </authorList>
    </citation>
    <scope>NUCLEOTIDE SEQUENCE [LARGE SCALE GENOMIC DNA]</scope>
    <source>
        <strain evidence="2">AG-KIZ</strain>
        <tissue evidence="2">Muscle</tissue>
    </source>
</reference>
<name>A0A3N0YBK2_ANAGA</name>
<evidence type="ECO:0000313" key="3">
    <source>
        <dbReference type="Proteomes" id="UP000281406"/>
    </source>
</evidence>
<dbReference type="AlphaFoldDB" id="A0A3N0YBK2"/>
<feature type="compositionally biased region" description="Basic and acidic residues" evidence="1">
    <location>
        <begin position="12"/>
        <end position="31"/>
    </location>
</feature>
<feature type="compositionally biased region" description="Polar residues" evidence="1">
    <location>
        <begin position="1"/>
        <end position="11"/>
    </location>
</feature>